<dbReference type="SUPFAM" id="SSF46785">
    <property type="entry name" value="Winged helix' DNA-binding domain"/>
    <property type="match status" value="1"/>
</dbReference>
<comment type="caution">
    <text evidence="5">The sequence shown here is derived from an EMBL/GenBank/DDBJ whole genome shotgun (WGS) entry which is preliminary data.</text>
</comment>
<gene>
    <name evidence="5" type="ORF">F8O01_11525</name>
</gene>
<dbReference type="InterPro" id="IPR036390">
    <property type="entry name" value="WH_DNA-bd_sf"/>
</dbReference>
<dbReference type="InterPro" id="IPR011008">
    <property type="entry name" value="Dimeric_a/b-barrel"/>
</dbReference>
<keyword evidence="3" id="KW-0804">Transcription</keyword>
<feature type="domain" description="HTH asnC-type" evidence="4">
    <location>
        <begin position="1"/>
        <end position="64"/>
    </location>
</feature>
<dbReference type="SMART" id="SM00344">
    <property type="entry name" value="HTH_ASNC"/>
    <property type="match status" value="1"/>
</dbReference>
<sequence>MEPDRVDRAIIAELRRDARLSIRALAERVHLSRTSTHARVQRLIETGVITGFAALVDPEALGLRVMALVVVTVTNEPWTDIERRLAEIPYVERVLAVSGDIDFVLTVRAPDHATLSEIIMRRVHDVRGVASTRSHVVLDDVPGSWIDDRSAPTDG</sequence>
<dbReference type="EMBL" id="WBJZ01000014">
    <property type="protein sequence ID" value="KAB1655628.1"/>
    <property type="molecule type" value="Genomic_DNA"/>
</dbReference>
<dbReference type="Pfam" id="PF13412">
    <property type="entry name" value="HTH_24"/>
    <property type="match status" value="1"/>
</dbReference>
<evidence type="ECO:0000256" key="1">
    <source>
        <dbReference type="ARBA" id="ARBA00023015"/>
    </source>
</evidence>
<dbReference type="PANTHER" id="PTHR30154:SF34">
    <property type="entry name" value="TRANSCRIPTIONAL REGULATOR AZLB"/>
    <property type="match status" value="1"/>
</dbReference>
<dbReference type="PROSITE" id="PS50956">
    <property type="entry name" value="HTH_ASNC_2"/>
    <property type="match status" value="1"/>
</dbReference>
<dbReference type="RefSeq" id="WP_158041015.1">
    <property type="nucleotide sequence ID" value="NZ_JACCFV010000001.1"/>
</dbReference>
<evidence type="ECO:0000259" key="4">
    <source>
        <dbReference type="PROSITE" id="PS50956"/>
    </source>
</evidence>
<keyword evidence="1" id="KW-0805">Transcription regulation</keyword>
<dbReference type="AlphaFoldDB" id="A0A7J5BQ02"/>
<proteinExistence type="predicted"/>
<dbReference type="InterPro" id="IPR036388">
    <property type="entry name" value="WH-like_DNA-bd_sf"/>
</dbReference>
<dbReference type="PRINTS" id="PR00033">
    <property type="entry name" value="HTHASNC"/>
</dbReference>
<evidence type="ECO:0000313" key="5">
    <source>
        <dbReference type="EMBL" id="KAB1655628.1"/>
    </source>
</evidence>
<evidence type="ECO:0000256" key="3">
    <source>
        <dbReference type="ARBA" id="ARBA00023163"/>
    </source>
</evidence>
<dbReference type="SUPFAM" id="SSF54909">
    <property type="entry name" value="Dimeric alpha+beta barrel"/>
    <property type="match status" value="1"/>
</dbReference>
<dbReference type="GO" id="GO:0005829">
    <property type="term" value="C:cytosol"/>
    <property type="evidence" value="ECO:0007669"/>
    <property type="project" value="TreeGrafter"/>
</dbReference>
<dbReference type="Proteomes" id="UP000467240">
    <property type="component" value="Unassembled WGS sequence"/>
</dbReference>
<evidence type="ECO:0000313" key="6">
    <source>
        <dbReference type="Proteomes" id="UP000467240"/>
    </source>
</evidence>
<dbReference type="InterPro" id="IPR019887">
    <property type="entry name" value="Tscrpt_reg_AsnC/Lrp_C"/>
</dbReference>
<protein>
    <submittedName>
        <fullName evidence="5">Lrp/AsnC family transcriptional regulator</fullName>
    </submittedName>
</protein>
<dbReference type="Gene3D" id="1.10.10.10">
    <property type="entry name" value="Winged helix-like DNA-binding domain superfamily/Winged helix DNA-binding domain"/>
    <property type="match status" value="1"/>
</dbReference>
<dbReference type="InterPro" id="IPR019888">
    <property type="entry name" value="Tscrpt_reg_AsnC-like"/>
</dbReference>
<keyword evidence="2" id="KW-0238">DNA-binding</keyword>
<keyword evidence="6" id="KW-1185">Reference proteome</keyword>
<dbReference type="GO" id="GO:0043565">
    <property type="term" value="F:sequence-specific DNA binding"/>
    <property type="evidence" value="ECO:0007669"/>
    <property type="project" value="InterPro"/>
</dbReference>
<reference evidence="5 6" key="1">
    <citation type="submission" date="2019-09" db="EMBL/GenBank/DDBJ databases">
        <title>Phylogeny of genus Pseudoclavibacter and closely related genus.</title>
        <authorList>
            <person name="Li Y."/>
        </authorList>
    </citation>
    <scope>NUCLEOTIDE SEQUENCE [LARGE SCALE GENOMIC DNA]</scope>
    <source>
        <strain evidence="5 6">DSM 23821</strain>
    </source>
</reference>
<name>A0A7J5BQ02_9MICO</name>
<dbReference type="Gene3D" id="3.30.70.920">
    <property type="match status" value="1"/>
</dbReference>
<organism evidence="5 6">
    <name type="scientific">Pseudoclavibacter chungangensis</name>
    <dbReference type="NCBI Taxonomy" id="587635"/>
    <lineage>
        <taxon>Bacteria</taxon>
        <taxon>Bacillati</taxon>
        <taxon>Actinomycetota</taxon>
        <taxon>Actinomycetes</taxon>
        <taxon>Micrococcales</taxon>
        <taxon>Microbacteriaceae</taxon>
        <taxon>Pseudoclavibacter</taxon>
    </lineage>
</organism>
<dbReference type="InterPro" id="IPR000485">
    <property type="entry name" value="AsnC-type_HTH_dom"/>
</dbReference>
<dbReference type="Pfam" id="PF01037">
    <property type="entry name" value="AsnC_trans_reg"/>
    <property type="match status" value="1"/>
</dbReference>
<accession>A0A7J5BQ02</accession>
<dbReference type="GO" id="GO:0043200">
    <property type="term" value="P:response to amino acid"/>
    <property type="evidence" value="ECO:0007669"/>
    <property type="project" value="TreeGrafter"/>
</dbReference>
<evidence type="ECO:0000256" key="2">
    <source>
        <dbReference type="ARBA" id="ARBA00023125"/>
    </source>
</evidence>
<dbReference type="PANTHER" id="PTHR30154">
    <property type="entry name" value="LEUCINE-RESPONSIVE REGULATORY PROTEIN"/>
    <property type="match status" value="1"/>
</dbReference>
<dbReference type="OrthoDB" id="3396933at2"/>